<organism evidence="1 2">
    <name type="scientific">Methanolobus halotolerans</name>
    <dbReference type="NCBI Taxonomy" id="2052935"/>
    <lineage>
        <taxon>Archaea</taxon>
        <taxon>Methanobacteriati</taxon>
        <taxon>Methanobacteriota</taxon>
        <taxon>Stenosarchaea group</taxon>
        <taxon>Methanomicrobia</taxon>
        <taxon>Methanosarcinales</taxon>
        <taxon>Methanosarcinaceae</taxon>
        <taxon>Methanolobus</taxon>
    </lineage>
</organism>
<sequence>MSRIVCEKCILDSDVPGISIDEDSGLCQFCQTYEPLSPQEKDGYLAQMEALFREGSGKGEYDVIFALSGGKDSSYTLYELKRKYPFLNVMAVQFDNAFISDNAIENAKKMCEITECDYFRLTMGDEVLYDTFRRAALSCDAFPRFAKYRASDICNTCIGIIKQKLVEMSIVHRAPFIVFAFTPGQTPNPIINLSTSFVKWSRDLFDDQLQKIGIDDRDENFVIKKEVVENMDNVVPKIIHPLCLWDYNEERILEKLVDIGWNPPDINDSNSTNCTLNSFACYNHLQKYGIHAYAFDIAGIVRSGDMTREEGLKKLNQELSQPLILNAAKKLNLKVE</sequence>
<dbReference type="PANTHER" id="PTHR43169:SF3">
    <property type="entry name" value="ATPASE, PP-LOOP SUPERFAMILY-RELATED"/>
    <property type="match status" value="1"/>
</dbReference>
<gene>
    <name evidence="1" type="ORF">CUN85_09525</name>
</gene>
<keyword evidence="2" id="KW-1185">Reference proteome</keyword>
<dbReference type="InterPro" id="IPR014729">
    <property type="entry name" value="Rossmann-like_a/b/a_fold"/>
</dbReference>
<protein>
    <recommendedName>
        <fullName evidence="3">tRNA(Ile)-lysidine synthase TilS/MesJ</fullName>
    </recommendedName>
</protein>
<name>A0A4E0QXV6_9EURY</name>
<comment type="caution">
    <text evidence="1">The sequence shown here is derived from an EMBL/GenBank/DDBJ whole genome shotgun (WGS) entry which is preliminary data.</text>
</comment>
<dbReference type="EMBL" id="PGGK01000010">
    <property type="protein sequence ID" value="TGC08308.1"/>
    <property type="molecule type" value="Genomic_DNA"/>
</dbReference>
<dbReference type="Proteomes" id="UP000297295">
    <property type="component" value="Unassembled WGS sequence"/>
</dbReference>
<dbReference type="Gene3D" id="3.40.50.620">
    <property type="entry name" value="HUPs"/>
    <property type="match status" value="1"/>
</dbReference>
<dbReference type="RefSeq" id="WP_135390083.1">
    <property type="nucleotide sequence ID" value="NZ_PGGK01000010.1"/>
</dbReference>
<evidence type="ECO:0008006" key="3">
    <source>
        <dbReference type="Google" id="ProtNLM"/>
    </source>
</evidence>
<proteinExistence type="predicted"/>
<evidence type="ECO:0000313" key="1">
    <source>
        <dbReference type="EMBL" id="TGC08308.1"/>
    </source>
</evidence>
<dbReference type="SUPFAM" id="SSF52402">
    <property type="entry name" value="Adenine nucleotide alpha hydrolases-like"/>
    <property type="match status" value="1"/>
</dbReference>
<dbReference type="AlphaFoldDB" id="A0A4E0QXV6"/>
<dbReference type="PANTHER" id="PTHR43169">
    <property type="entry name" value="EXSB FAMILY PROTEIN"/>
    <property type="match status" value="1"/>
</dbReference>
<reference evidence="1 2" key="1">
    <citation type="submission" date="2017-11" db="EMBL/GenBank/DDBJ databases">
        <title>Isolation and Characterization of Methanogenic Archaea from Saline Meromictic Lake at Siberia.</title>
        <authorList>
            <person name="Shen Y."/>
            <person name="Huang H.-H."/>
            <person name="Lai M.-C."/>
            <person name="Chen S.-C."/>
        </authorList>
    </citation>
    <scope>NUCLEOTIDE SEQUENCE [LARGE SCALE GENOMIC DNA]</scope>
    <source>
        <strain evidence="1 2">SY-01</strain>
    </source>
</reference>
<accession>A0A4E0QXV6</accession>
<evidence type="ECO:0000313" key="2">
    <source>
        <dbReference type="Proteomes" id="UP000297295"/>
    </source>
</evidence>
<dbReference type="OrthoDB" id="10500at2157"/>
<dbReference type="InterPro" id="IPR052188">
    <property type="entry name" value="Ni-pincer_cofactor_biosynth"/>
</dbReference>